<gene>
    <name evidence="1" type="ORF">E7272_11365</name>
</gene>
<proteinExistence type="predicted"/>
<sequence>MDEIKLHKKNMINSISEMKSLSEVTSNYDVNITFEKSKGDTVDSLVELQTQLKAIRDSLAELCATTQNALQNTLDTFNKVDNTISDFFDGEEGN</sequence>
<organism evidence="1 2">
    <name type="scientific">Pseudobutyrivibrio ruminis</name>
    <dbReference type="NCBI Taxonomy" id="46206"/>
    <lineage>
        <taxon>Bacteria</taxon>
        <taxon>Bacillati</taxon>
        <taxon>Bacillota</taxon>
        <taxon>Clostridia</taxon>
        <taxon>Lachnospirales</taxon>
        <taxon>Lachnospiraceae</taxon>
        <taxon>Pseudobutyrivibrio</taxon>
    </lineage>
</organism>
<accession>A0A927UDK4</accession>
<dbReference type="Proteomes" id="UP000766246">
    <property type="component" value="Unassembled WGS sequence"/>
</dbReference>
<dbReference type="Pfam" id="PF17279">
    <property type="entry name" value="DUF5344"/>
    <property type="match status" value="1"/>
</dbReference>
<comment type="caution">
    <text evidence="1">The sequence shown here is derived from an EMBL/GenBank/DDBJ whole genome shotgun (WGS) entry which is preliminary data.</text>
</comment>
<dbReference type="AlphaFoldDB" id="A0A927UDK4"/>
<dbReference type="InterPro" id="IPR046318">
    <property type="entry name" value="DUF5344"/>
</dbReference>
<evidence type="ECO:0000313" key="2">
    <source>
        <dbReference type="Proteomes" id="UP000766246"/>
    </source>
</evidence>
<reference evidence="1" key="1">
    <citation type="submission" date="2019-04" db="EMBL/GenBank/DDBJ databases">
        <title>Evolution of Biomass-Degrading Anaerobic Consortia Revealed by Metagenomics.</title>
        <authorList>
            <person name="Peng X."/>
        </authorList>
    </citation>
    <scope>NUCLEOTIDE SEQUENCE</scope>
    <source>
        <strain evidence="1">SIG311</strain>
    </source>
</reference>
<dbReference type="EMBL" id="SVER01000032">
    <property type="protein sequence ID" value="MBE5920425.1"/>
    <property type="molecule type" value="Genomic_DNA"/>
</dbReference>
<name>A0A927UDK4_9FIRM</name>
<protein>
    <submittedName>
        <fullName evidence="1">Uncharacterized protein</fullName>
    </submittedName>
</protein>
<evidence type="ECO:0000313" key="1">
    <source>
        <dbReference type="EMBL" id="MBE5920425.1"/>
    </source>
</evidence>